<comment type="caution">
    <text evidence="2">The sequence shown here is derived from an EMBL/GenBank/DDBJ whole genome shotgun (WGS) entry which is preliminary data.</text>
</comment>
<feature type="region of interest" description="Disordered" evidence="1">
    <location>
        <begin position="606"/>
        <end position="640"/>
    </location>
</feature>
<keyword evidence="3" id="KW-1185">Reference proteome</keyword>
<name>A0ABX1MXY3_9RHOO</name>
<gene>
    <name evidence="2" type="ORF">GPA26_23455</name>
</gene>
<dbReference type="EMBL" id="WTVR01000083">
    <property type="protein sequence ID" value="NMF91423.1"/>
    <property type="molecule type" value="Genomic_DNA"/>
</dbReference>
<dbReference type="InterPro" id="IPR022303">
    <property type="entry name" value="Conjug_Trfer_ATPase"/>
</dbReference>
<evidence type="ECO:0000313" key="2">
    <source>
        <dbReference type="EMBL" id="NMF91423.1"/>
    </source>
</evidence>
<dbReference type="Gene3D" id="3.40.50.300">
    <property type="entry name" value="P-loop containing nucleotide triphosphate hydrolases"/>
    <property type="match status" value="2"/>
</dbReference>
<organism evidence="2 3">
    <name type="scientific">Aromatoleum petrolei</name>
    <dbReference type="NCBI Taxonomy" id="76116"/>
    <lineage>
        <taxon>Bacteria</taxon>
        <taxon>Pseudomonadati</taxon>
        <taxon>Pseudomonadota</taxon>
        <taxon>Betaproteobacteria</taxon>
        <taxon>Rhodocyclales</taxon>
        <taxon>Rhodocyclaceae</taxon>
        <taxon>Aromatoleum</taxon>
    </lineage>
</organism>
<dbReference type="InterPro" id="IPR025955">
    <property type="entry name" value="TraC/Conjuga_ATPase"/>
</dbReference>
<evidence type="ECO:0000313" key="3">
    <source>
        <dbReference type="Proteomes" id="UP000652074"/>
    </source>
</evidence>
<dbReference type="SUPFAM" id="SSF52540">
    <property type="entry name" value="P-loop containing nucleoside triphosphate hydrolases"/>
    <property type="match status" value="1"/>
</dbReference>
<accession>A0ABX1MXY3</accession>
<feature type="region of interest" description="Disordered" evidence="1">
    <location>
        <begin position="13"/>
        <end position="43"/>
    </location>
</feature>
<dbReference type="NCBIfam" id="TIGR03744">
    <property type="entry name" value="traC_PFL_4706"/>
    <property type="match status" value="1"/>
</dbReference>
<dbReference type="InterPro" id="IPR027417">
    <property type="entry name" value="P-loop_NTPase"/>
</dbReference>
<dbReference type="RefSeq" id="WP_169208738.1">
    <property type="nucleotide sequence ID" value="NZ_CP059560.1"/>
</dbReference>
<protein>
    <submittedName>
        <fullName evidence="2">Conjugative transfer ATPase</fullName>
    </submittedName>
</protein>
<proteinExistence type="predicted"/>
<dbReference type="Proteomes" id="UP000652074">
    <property type="component" value="Unassembled WGS sequence"/>
</dbReference>
<reference evidence="2 3" key="1">
    <citation type="submission" date="2019-12" db="EMBL/GenBank/DDBJ databases">
        <title>Comparative genomics gives insights into the taxonomy of the Azoarcus-Aromatoleum group and reveals separate origins of nif in the plant-associated Azoarcus and non-plant-associated Aromatoleum sub-groups.</title>
        <authorList>
            <person name="Lafos M."/>
            <person name="Maluk M."/>
            <person name="Batista M."/>
            <person name="Junghare M."/>
            <person name="Carmona M."/>
            <person name="Faoro H."/>
            <person name="Cruz L.M."/>
            <person name="Battistoni F."/>
            <person name="De Souza E."/>
            <person name="Pedrosa F."/>
            <person name="Chen W.-M."/>
            <person name="Poole P.S."/>
            <person name="Dixon R.A."/>
            <person name="James E.K."/>
        </authorList>
    </citation>
    <scope>NUCLEOTIDE SEQUENCE [LARGE SCALE GENOMIC DNA]</scope>
    <source>
        <strain evidence="2 3">ToN1</strain>
    </source>
</reference>
<sequence length="949" mass="106267">MLGLIRMLGLAPTAGSAPADTEVSRCEPAVPRNPLPVRERQRLASRPPSITDLLPWRDFDEKTGTFLLEDGVSRALLYELDPMPSEACADQYLKARCAEVQAALQALPEYDEAPWVVQFFCNDDTDLSWQIERIRDYIVSVHAKAPERARQILASDFTRHFLAEMAEHLSLVARPEGLFLDEGVSGNRWRGQIRRVRCAIYRRFPPRFDFSRELLDPVETLQQTARGLVAGLAQTGIHARPMNAADFYSWLLPFFNPKPDFADTVGELLRLCPYPQPDEAPDNLDLGELLFLAAPKSDPEAGLWFFDGRPVRALALQSMRKLPEIGHFTAERDHAGKLFARFDRFPDGTMLSATVVICPQDTMTGRIEAIKSASRANILEAAHTYDEAEAVLDNMRTDKLYPMYLTLFVRGEDTSQLGRTVADLTAALHTSGLRFIQPVDELHGCDVFLRALPMCFDPGFDARHLRRSRLAFASQIASLLPLYGRARGTGKPGFWLWNRGGEPLLFDPLNPHDRNKNAHLLTLGPTGAGKSATLCYLAMQMMAIYRPRFFIIDAGKSFGLLGEHMRRHGLTVNQVELTPDTHVSLPPFAMAPRLFDQEGIKALDEAYGTPDDDELPDADPDGLPASPEDDDEGADPGKRDILGEMVIATTLMITGGEECEMRKMSRADRYLVARGILAAARQARDRGQPHPRVQDVAHALMAMRDDEDLGPSRRDRAEEMGQAMMVFCDGLRGRLFNRYGATWPDADVTIVEMGTLAQEGYEDALAVAYTSLITHVQALAEATQYDHRPIINLTDEGHIITANDLLNVYSVKITKMWRKLGAWYWLGTQNMQDFPASASRILNMCEHWVLLTMDRDEIAQVARFRTLTPEQRALMESTRKEPPKYTEGVILNPQMQALFRNVPPPLAIALAMTEKHEKAWRLDIMKATGCTELEAAYAISREIAAKRAA</sequence>
<evidence type="ECO:0000256" key="1">
    <source>
        <dbReference type="SAM" id="MobiDB-lite"/>
    </source>
</evidence>
<dbReference type="Pfam" id="PF11130">
    <property type="entry name" value="TraC_F_IV"/>
    <property type="match status" value="1"/>
</dbReference>
<feature type="compositionally biased region" description="Acidic residues" evidence="1">
    <location>
        <begin position="610"/>
        <end position="620"/>
    </location>
</feature>